<comment type="catalytic activity">
    <reaction evidence="14 15">
        <text>tRNA(Phe) + L-phenylalanine + ATP = L-phenylalanyl-tRNA(Phe) + AMP + diphosphate + H(+)</text>
        <dbReference type="Rhea" id="RHEA:19413"/>
        <dbReference type="Rhea" id="RHEA-COMP:9668"/>
        <dbReference type="Rhea" id="RHEA-COMP:9699"/>
        <dbReference type="ChEBI" id="CHEBI:15378"/>
        <dbReference type="ChEBI" id="CHEBI:30616"/>
        <dbReference type="ChEBI" id="CHEBI:33019"/>
        <dbReference type="ChEBI" id="CHEBI:58095"/>
        <dbReference type="ChEBI" id="CHEBI:78442"/>
        <dbReference type="ChEBI" id="CHEBI:78531"/>
        <dbReference type="ChEBI" id="CHEBI:456215"/>
        <dbReference type="EC" id="6.1.1.20"/>
    </reaction>
</comment>
<feature type="binding site" evidence="15">
    <location>
        <position position="465"/>
    </location>
    <ligand>
        <name>Mg(2+)</name>
        <dbReference type="ChEBI" id="CHEBI:18420"/>
        <note>shared with alpha subunit</note>
    </ligand>
</feature>
<dbReference type="GO" id="GO:0006432">
    <property type="term" value="P:phenylalanyl-tRNA aminoacylation"/>
    <property type="evidence" value="ECO:0007669"/>
    <property type="project" value="UniProtKB-UniRule"/>
</dbReference>
<dbReference type="CDD" id="cd00769">
    <property type="entry name" value="PheRS_beta_core"/>
    <property type="match status" value="1"/>
</dbReference>
<evidence type="ECO:0000256" key="1">
    <source>
        <dbReference type="ARBA" id="ARBA00004496"/>
    </source>
</evidence>
<dbReference type="Proteomes" id="UP000253941">
    <property type="component" value="Unassembled WGS sequence"/>
</dbReference>
<dbReference type="InterPro" id="IPR045060">
    <property type="entry name" value="Phe-tRNA-ligase_IIc_bsu"/>
</dbReference>
<keyword evidence="4 15" id="KW-0963">Cytoplasm</keyword>
<dbReference type="AlphaFoldDB" id="A0A369TAU8"/>
<keyword evidence="8 15" id="KW-0547">Nucleotide-binding</keyword>
<name>A0A369TAU8_9PROT</name>
<evidence type="ECO:0000256" key="16">
    <source>
        <dbReference type="PROSITE-ProRule" id="PRU00209"/>
    </source>
</evidence>
<keyword evidence="6 15" id="KW-0436">Ligase</keyword>
<dbReference type="NCBIfam" id="TIGR00472">
    <property type="entry name" value="pheT_bact"/>
    <property type="match status" value="1"/>
</dbReference>
<dbReference type="RefSeq" id="WP_114582537.1">
    <property type="nucleotide sequence ID" value="NZ_QPMH01000011.1"/>
</dbReference>
<dbReference type="CDD" id="cd02796">
    <property type="entry name" value="tRNA_bind_bactPheRS"/>
    <property type="match status" value="1"/>
</dbReference>
<evidence type="ECO:0000313" key="20">
    <source>
        <dbReference type="EMBL" id="RDD61505.1"/>
    </source>
</evidence>
<dbReference type="Pfam" id="PF01588">
    <property type="entry name" value="tRNA_bind"/>
    <property type="match status" value="1"/>
</dbReference>
<dbReference type="SUPFAM" id="SSF54991">
    <property type="entry name" value="Anticodon-binding domain of PheRS"/>
    <property type="match status" value="1"/>
</dbReference>
<protein>
    <recommendedName>
        <fullName evidence="15">Phenylalanine--tRNA ligase beta subunit</fullName>
        <ecNumber evidence="15">6.1.1.20</ecNumber>
    </recommendedName>
    <alternativeName>
        <fullName evidence="15">Phenylalanyl-tRNA synthetase beta subunit</fullName>
        <shortName evidence="15">PheRS</shortName>
    </alternativeName>
</protein>
<evidence type="ECO:0000256" key="14">
    <source>
        <dbReference type="ARBA" id="ARBA00049255"/>
    </source>
</evidence>
<comment type="subunit">
    <text evidence="3 15">Tetramer of two alpha and two beta subunits.</text>
</comment>
<keyword evidence="21" id="KW-1185">Reference proteome</keyword>
<dbReference type="GO" id="GO:0009328">
    <property type="term" value="C:phenylalanine-tRNA ligase complex"/>
    <property type="evidence" value="ECO:0007669"/>
    <property type="project" value="TreeGrafter"/>
</dbReference>
<dbReference type="InterPro" id="IPR004532">
    <property type="entry name" value="Phe-tRNA-ligase_IIc_bsu_bact"/>
</dbReference>
<evidence type="ECO:0000256" key="3">
    <source>
        <dbReference type="ARBA" id="ARBA00011209"/>
    </source>
</evidence>
<evidence type="ECO:0000256" key="8">
    <source>
        <dbReference type="ARBA" id="ARBA00022741"/>
    </source>
</evidence>
<evidence type="ECO:0000256" key="6">
    <source>
        <dbReference type="ARBA" id="ARBA00022598"/>
    </source>
</evidence>
<dbReference type="InterPro" id="IPR009061">
    <property type="entry name" value="DNA-bd_dom_put_sf"/>
</dbReference>
<comment type="similarity">
    <text evidence="2 15">Belongs to the phenylalanyl-tRNA synthetase beta subunit family. Type 1 subfamily.</text>
</comment>
<dbReference type="InterPro" id="IPR036690">
    <property type="entry name" value="Fdx_antiC-bd_sf"/>
</dbReference>
<dbReference type="SUPFAM" id="SSF50249">
    <property type="entry name" value="Nucleic acid-binding proteins"/>
    <property type="match status" value="1"/>
</dbReference>
<proteinExistence type="inferred from homology"/>
<dbReference type="Gene3D" id="3.30.56.10">
    <property type="match status" value="2"/>
</dbReference>
<evidence type="ECO:0000256" key="10">
    <source>
        <dbReference type="ARBA" id="ARBA00022842"/>
    </source>
</evidence>
<dbReference type="Pfam" id="PF03483">
    <property type="entry name" value="B3_4"/>
    <property type="match status" value="1"/>
</dbReference>
<keyword evidence="5 16" id="KW-0820">tRNA-binding</keyword>
<dbReference type="SUPFAM" id="SSF46955">
    <property type="entry name" value="Putative DNA-binding domain"/>
    <property type="match status" value="1"/>
</dbReference>
<keyword evidence="12 15" id="KW-0648">Protein biosynthesis</keyword>
<dbReference type="Gene3D" id="3.30.930.10">
    <property type="entry name" value="Bira Bifunctional Protein, Domain 2"/>
    <property type="match status" value="1"/>
</dbReference>
<keyword evidence="11 16" id="KW-0694">RNA-binding</keyword>
<dbReference type="PANTHER" id="PTHR10947">
    <property type="entry name" value="PHENYLALANYL-TRNA SYNTHETASE BETA CHAIN AND LEUCINE-RICH REPEAT-CONTAINING PROTEIN 47"/>
    <property type="match status" value="1"/>
</dbReference>
<dbReference type="SUPFAM" id="SSF56037">
    <property type="entry name" value="PheT/TilS domain"/>
    <property type="match status" value="1"/>
</dbReference>
<dbReference type="PROSITE" id="PS50886">
    <property type="entry name" value="TRBD"/>
    <property type="match status" value="1"/>
</dbReference>
<dbReference type="EC" id="6.1.1.20" evidence="15"/>
<dbReference type="Pfam" id="PF03147">
    <property type="entry name" value="FDX-ACB"/>
    <property type="match status" value="1"/>
</dbReference>
<evidence type="ECO:0000256" key="2">
    <source>
        <dbReference type="ARBA" id="ARBA00008653"/>
    </source>
</evidence>
<dbReference type="SMART" id="SM00873">
    <property type="entry name" value="B3_4"/>
    <property type="match status" value="1"/>
</dbReference>
<dbReference type="SUPFAM" id="SSF55681">
    <property type="entry name" value="Class II aaRS and biotin synthetases"/>
    <property type="match status" value="1"/>
</dbReference>
<dbReference type="SMART" id="SM00896">
    <property type="entry name" value="FDX-ACB"/>
    <property type="match status" value="1"/>
</dbReference>
<accession>A0A369TAU8</accession>
<keyword evidence="7 15" id="KW-0479">Metal-binding</keyword>
<dbReference type="InterPro" id="IPR005147">
    <property type="entry name" value="tRNA_synthase_B5-dom"/>
</dbReference>
<evidence type="ECO:0000259" key="17">
    <source>
        <dbReference type="PROSITE" id="PS50886"/>
    </source>
</evidence>
<dbReference type="InterPro" id="IPR033714">
    <property type="entry name" value="tRNA_bind_bactPheRS"/>
</dbReference>
<evidence type="ECO:0000256" key="15">
    <source>
        <dbReference type="HAMAP-Rule" id="MF_00283"/>
    </source>
</evidence>
<dbReference type="PROSITE" id="PS51483">
    <property type="entry name" value="B5"/>
    <property type="match status" value="1"/>
</dbReference>
<dbReference type="InterPro" id="IPR041616">
    <property type="entry name" value="PheRS_beta_core"/>
</dbReference>
<dbReference type="Pfam" id="PF17759">
    <property type="entry name" value="tRNA_synthFbeta"/>
    <property type="match status" value="1"/>
</dbReference>
<sequence length="801" mass="85912">MKFTLSWLKDHLDTEASPDEIAHALTMLGLEVEGVENKAAALKPFTVAYVKEAKQHPDADRLRVCTVDTGREEVQVICGAPNARTGMKGVFAPVGSYVPGIDLKLKAGKIRGVDSNGMLVSEREMGLSDEHEGIIDLPEDAPVGEPFAKVMGLDDPVFDIAITPNRADCLGVRGVARDLAAAGFGTLKPLDIAKPVEGSFDSPMAWRRDLPAGLEDACPYVAGRYFRGVTNGPSPEWMQRRLRAIGLRPISALVDITNYVTFDLGRPLHVFDADKVAGDLTMRMAGEGETIAALDERAYTLDPEMVVIADANAAHGIGGVMGGETSGVSEETTNVFLEVALFDPVRIAKTGRKLGVISDARYRFERGLDPQSADWGQQVATRLILDLCGGEASRPVDAGTIPDTSRTIDLRPGRIAQLGGIEIDEVEARAILDRLGFATQSVDGVIRAQVPSWRADVEGEADLIEEVLRVHGYDDIPVEPLPQLSPIPQPAVSPQQRRAELARTTLAWRGLDEAVTFSFMSSRQAEIFGGVPQELHLANPISSELDVMRPVALANLVEAAGRNADRGFPDVALFEIGPQYRTSEPDGQDDVAAGVRAGRPNPRHWAIAGRPLDAFDAKADAIAALTAVGAPADNLQTSADAPGWYHPGRSGVLHLGPKVLANFGELHPKVLEAYDLRGPAVAFEVFLNAVPAPKTKGGKLKPALMLSPFQPVERDFAFVVDEDVPAEKLLRAAKGAEKQLVTEVKLFDVYTGDKVGAGKKSLAIAVTLQPTEKTLTDAEIEAVGKKIVQKVEKDTGGELRG</sequence>
<evidence type="ECO:0000256" key="11">
    <source>
        <dbReference type="ARBA" id="ARBA00022884"/>
    </source>
</evidence>
<evidence type="ECO:0000256" key="5">
    <source>
        <dbReference type="ARBA" id="ARBA00022555"/>
    </source>
</evidence>
<dbReference type="GO" id="GO:0000049">
    <property type="term" value="F:tRNA binding"/>
    <property type="evidence" value="ECO:0007669"/>
    <property type="project" value="UniProtKB-UniRule"/>
</dbReference>
<dbReference type="InterPro" id="IPR012340">
    <property type="entry name" value="NA-bd_OB-fold"/>
</dbReference>
<keyword evidence="10 15" id="KW-0460">Magnesium</keyword>
<feature type="binding site" evidence="15">
    <location>
        <position position="466"/>
    </location>
    <ligand>
        <name>Mg(2+)</name>
        <dbReference type="ChEBI" id="CHEBI:18420"/>
        <note>shared with alpha subunit</note>
    </ligand>
</feature>
<evidence type="ECO:0000313" key="21">
    <source>
        <dbReference type="Proteomes" id="UP000253941"/>
    </source>
</evidence>
<dbReference type="Pfam" id="PF03484">
    <property type="entry name" value="B5"/>
    <property type="match status" value="1"/>
</dbReference>
<dbReference type="InterPro" id="IPR005121">
    <property type="entry name" value="Fdx_antiC-bd"/>
</dbReference>
<evidence type="ECO:0000256" key="9">
    <source>
        <dbReference type="ARBA" id="ARBA00022840"/>
    </source>
</evidence>
<reference evidence="20 21" key="1">
    <citation type="submission" date="2018-07" db="EMBL/GenBank/DDBJ databases">
        <title>Venubactetium sediminum gen. nov., sp. nov., isolated from a marine solar saltern.</title>
        <authorList>
            <person name="Wang S."/>
        </authorList>
    </citation>
    <scope>NUCLEOTIDE SEQUENCE [LARGE SCALE GENOMIC DNA]</scope>
    <source>
        <strain evidence="20 21">WD2A32</strain>
    </source>
</reference>
<dbReference type="HAMAP" id="MF_00283">
    <property type="entry name" value="Phe_tRNA_synth_beta1"/>
    <property type="match status" value="1"/>
</dbReference>
<keyword evidence="13 15" id="KW-0030">Aminoacyl-tRNA synthetase</keyword>
<evidence type="ECO:0000256" key="4">
    <source>
        <dbReference type="ARBA" id="ARBA00022490"/>
    </source>
</evidence>
<dbReference type="InterPro" id="IPR002547">
    <property type="entry name" value="tRNA-bd_dom"/>
</dbReference>
<organism evidence="20 21">
    <name type="scientific">Ferruginivarius sediminum</name>
    <dbReference type="NCBI Taxonomy" id="2661937"/>
    <lineage>
        <taxon>Bacteria</taxon>
        <taxon>Pseudomonadati</taxon>
        <taxon>Pseudomonadota</taxon>
        <taxon>Alphaproteobacteria</taxon>
        <taxon>Rhodospirillales</taxon>
        <taxon>Rhodospirillaceae</taxon>
        <taxon>Ferruginivarius</taxon>
    </lineage>
</organism>
<dbReference type="GO" id="GO:0004826">
    <property type="term" value="F:phenylalanine-tRNA ligase activity"/>
    <property type="evidence" value="ECO:0007669"/>
    <property type="project" value="UniProtKB-UniRule"/>
</dbReference>
<dbReference type="GO" id="GO:0000287">
    <property type="term" value="F:magnesium ion binding"/>
    <property type="evidence" value="ECO:0007669"/>
    <property type="project" value="UniProtKB-UniRule"/>
</dbReference>
<dbReference type="NCBIfam" id="NF045760">
    <property type="entry name" value="YtpR"/>
    <property type="match status" value="1"/>
</dbReference>
<evidence type="ECO:0000259" key="18">
    <source>
        <dbReference type="PROSITE" id="PS51447"/>
    </source>
</evidence>
<dbReference type="PANTHER" id="PTHR10947:SF0">
    <property type="entry name" value="PHENYLALANINE--TRNA LIGASE BETA SUBUNIT"/>
    <property type="match status" value="1"/>
</dbReference>
<dbReference type="InterPro" id="IPR005146">
    <property type="entry name" value="B3/B4_tRNA-bd"/>
</dbReference>
<dbReference type="SMART" id="SM00874">
    <property type="entry name" value="B5"/>
    <property type="match status" value="1"/>
</dbReference>
<feature type="domain" description="FDX-ACB" evidence="18">
    <location>
        <begin position="707"/>
        <end position="800"/>
    </location>
</feature>
<gene>
    <name evidence="15" type="primary">pheT</name>
    <name evidence="20" type="ORF">DRB17_12445</name>
</gene>
<dbReference type="InterPro" id="IPR020825">
    <property type="entry name" value="Phe-tRNA_synthase-like_B3/B4"/>
</dbReference>
<dbReference type="GO" id="GO:0005524">
    <property type="term" value="F:ATP binding"/>
    <property type="evidence" value="ECO:0007669"/>
    <property type="project" value="UniProtKB-UniRule"/>
</dbReference>
<keyword evidence="9 15" id="KW-0067">ATP-binding</keyword>
<comment type="cofactor">
    <cofactor evidence="15">
        <name>Mg(2+)</name>
        <dbReference type="ChEBI" id="CHEBI:18420"/>
    </cofactor>
    <text evidence="15">Binds 2 magnesium ions per tetramer.</text>
</comment>
<feature type="domain" description="B5" evidence="19">
    <location>
        <begin position="403"/>
        <end position="478"/>
    </location>
</feature>
<dbReference type="FunFam" id="3.30.70.380:FF:000001">
    <property type="entry name" value="Phenylalanine--tRNA ligase beta subunit"/>
    <property type="match status" value="1"/>
</dbReference>
<comment type="caution">
    <text evidence="20">The sequence shown here is derived from an EMBL/GenBank/DDBJ whole genome shotgun (WGS) entry which is preliminary data.</text>
</comment>
<dbReference type="Gene3D" id="3.50.40.10">
    <property type="entry name" value="Phenylalanyl-trna Synthetase, Chain B, domain 3"/>
    <property type="match status" value="1"/>
</dbReference>
<feature type="domain" description="TRNA-binding" evidence="17">
    <location>
        <begin position="39"/>
        <end position="148"/>
    </location>
</feature>
<dbReference type="FunFam" id="2.40.50.140:FF:000045">
    <property type="entry name" value="Phenylalanine--tRNA ligase beta subunit"/>
    <property type="match status" value="1"/>
</dbReference>
<dbReference type="PROSITE" id="PS51447">
    <property type="entry name" value="FDX_ACB"/>
    <property type="match status" value="1"/>
</dbReference>
<evidence type="ECO:0000256" key="13">
    <source>
        <dbReference type="ARBA" id="ARBA00023146"/>
    </source>
</evidence>
<feature type="binding site" evidence="15">
    <location>
        <position position="462"/>
    </location>
    <ligand>
        <name>Mg(2+)</name>
        <dbReference type="ChEBI" id="CHEBI:18420"/>
        <note>shared with alpha subunit</note>
    </ligand>
</feature>
<dbReference type="Gene3D" id="3.30.70.380">
    <property type="entry name" value="Ferrodoxin-fold anticodon-binding domain"/>
    <property type="match status" value="1"/>
</dbReference>
<evidence type="ECO:0000256" key="7">
    <source>
        <dbReference type="ARBA" id="ARBA00022723"/>
    </source>
</evidence>
<evidence type="ECO:0000259" key="19">
    <source>
        <dbReference type="PROSITE" id="PS51483"/>
    </source>
</evidence>
<dbReference type="InterPro" id="IPR045864">
    <property type="entry name" value="aa-tRNA-synth_II/BPL/LPL"/>
</dbReference>
<feature type="binding site" evidence="15">
    <location>
        <position position="456"/>
    </location>
    <ligand>
        <name>Mg(2+)</name>
        <dbReference type="ChEBI" id="CHEBI:18420"/>
        <note>shared with alpha subunit</note>
    </ligand>
</feature>
<evidence type="ECO:0000256" key="12">
    <source>
        <dbReference type="ARBA" id="ARBA00022917"/>
    </source>
</evidence>
<dbReference type="Gene3D" id="2.40.50.140">
    <property type="entry name" value="Nucleic acid-binding proteins"/>
    <property type="match status" value="1"/>
</dbReference>
<comment type="subcellular location">
    <subcellularLocation>
        <location evidence="1 15">Cytoplasm</location>
    </subcellularLocation>
</comment>
<dbReference type="EMBL" id="QPMH01000011">
    <property type="protein sequence ID" value="RDD61505.1"/>
    <property type="molecule type" value="Genomic_DNA"/>
</dbReference>